<sequence length="74" mass="7562">MGALFGGGKSKDNGAVALQKKTAAENQRRQLAAVAKQSAEIDQARAKSKGGGRKAQGNRLLTYIGSTSGQSTLG</sequence>
<dbReference type="OrthoDB" id="9943633at2"/>
<evidence type="ECO:0000313" key="2">
    <source>
        <dbReference type="EMBL" id="SNZ20943.1"/>
    </source>
</evidence>
<proteinExistence type="predicted"/>
<dbReference type="AlphaFoldDB" id="A0A285PI45"/>
<name>A0A285PI45_9HYPH</name>
<keyword evidence="3" id="KW-1185">Reference proteome</keyword>
<dbReference type="Proteomes" id="UP000219439">
    <property type="component" value="Unassembled WGS sequence"/>
</dbReference>
<feature type="compositionally biased region" description="Polar residues" evidence="1">
    <location>
        <begin position="64"/>
        <end position="74"/>
    </location>
</feature>
<evidence type="ECO:0000313" key="3">
    <source>
        <dbReference type="Proteomes" id="UP000219439"/>
    </source>
</evidence>
<dbReference type="EMBL" id="OBEL01000006">
    <property type="protein sequence ID" value="SNZ20943.1"/>
    <property type="molecule type" value="Genomic_DNA"/>
</dbReference>
<gene>
    <name evidence="2" type="ORF">SAMN06265368_4057</name>
</gene>
<accession>A0A285PI45</accession>
<feature type="region of interest" description="Disordered" evidence="1">
    <location>
        <begin position="36"/>
        <end position="74"/>
    </location>
</feature>
<protein>
    <submittedName>
        <fullName evidence="2">Uncharacterized protein</fullName>
    </submittedName>
</protein>
<reference evidence="2 3" key="1">
    <citation type="submission" date="2017-09" db="EMBL/GenBank/DDBJ databases">
        <authorList>
            <person name="Ehlers B."/>
            <person name="Leendertz F.H."/>
        </authorList>
    </citation>
    <scope>NUCLEOTIDE SEQUENCE [LARGE SCALE GENOMIC DNA]</scope>
    <source>
        <strain evidence="2 3">DSM 18289</strain>
    </source>
</reference>
<evidence type="ECO:0000256" key="1">
    <source>
        <dbReference type="SAM" id="MobiDB-lite"/>
    </source>
</evidence>
<dbReference type="RefSeq" id="WP_097155319.1">
    <property type="nucleotide sequence ID" value="NZ_OBEL01000006.1"/>
</dbReference>
<organism evidence="2 3">
    <name type="scientific">Cohaesibacter gelatinilyticus</name>
    <dbReference type="NCBI Taxonomy" id="372072"/>
    <lineage>
        <taxon>Bacteria</taxon>
        <taxon>Pseudomonadati</taxon>
        <taxon>Pseudomonadota</taxon>
        <taxon>Alphaproteobacteria</taxon>
        <taxon>Hyphomicrobiales</taxon>
        <taxon>Cohaesibacteraceae</taxon>
    </lineage>
</organism>